<sequence length="327" mass="36945">YFIYDAFLGAEEAYMKAADYLDDLLGKLDPNLSITGPSSHSSFHDANSSVSVKLPRIALPKFSGEFIEWETFRGMFESLVDSQRSLSNTEKLHYLKASVLGRAALLINNIQISDANYEAAWQRLCDEFDNRSALIQAHISAFVDMLAMKQETVKELQALRDSVAAALAALTNLGRPVEHWDDLIVFLVSKKFSSKTRREWNLSRGKSREYPTYKELDELMSVRIRRLSDYGIPRDPASPRVRDKRSSSSVHNVTVVKCADCSGDHRLSGCSEFMGKSVDQRSSFVKTKKLYFNCLNSGHSIKTCPSKNRCKHCKRQHHSLLHGRTVA</sequence>
<evidence type="ECO:0000313" key="1">
    <source>
        <dbReference type="EMBL" id="EZA50144.1"/>
    </source>
</evidence>
<dbReference type="STRING" id="2015173.A0A026W538"/>
<dbReference type="Pfam" id="PF03564">
    <property type="entry name" value="DUF1759"/>
    <property type="match status" value="1"/>
</dbReference>
<dbReference type="EMBL" id="KK107477">
    <property type="protein sequence ID" value="EZA50144.1"/>
    <property type="molecule type" value="Genomic_DNA"/>
</dbReference>
<name>A0A026W538_OOCBI</name>
<dbReference type="Proteomes" id="UP000053097">
    <property type="component" value="Unassembled WGS sequence"/>
</dbReference>
<protein>
    <recommendedName>
        <fullName evidence="3">CCHC-type domain-containing protein</fullName>
    </recommendedName>
</protein>
<dbReference type="PANTHER" id="PTHR47331:SF1">
    <property type="entry name" value="GAG-LIKE PROTEIN"/>
    <property type="match status" value="1"/>
</dbReference>
<dbReference type="PANTHER" id="PTHR47331">
    <property type="entry name" value="PHD-TYPE DOMAIN-CONTAINING PROTEIN"/>
    <property type="match status" value="1"/>
</dbReference>
<dbReference type="AlphaFoldDB" id="A0A026W538"/>
<dbReference type="OMA" id="VIMFVER"/>
<organism evidence="1 2">
    <name type="scientific">Ooceraea biroi</name>
    <name type="common">Clonal raider ant</name>
    <name type="synonym">Cerapachys biroi</name>
    <dbReference type="NCBI Taxonomy" id="2015173"/>
    <lineage>
        <taxon>Eukaryota</taxon>
        <taxon>Metazoa</taxon>
        <taxon>Ecdysozoa</taxon>
        <taxon>Arthropoda</taxon>
        <taxon>Hexapoda</taxon>
        <taxon>Insecta</taxon>
        <taxon>Pterygota</taxon>
        <taxon>Neoptera</taxon>
        <taxon>Endopterygota</taxon>
        <taxon>Hymenoptera</taxon>
        <taxon>Apocrita</taxon>
        <taxon>Aculeata</taxon>
        <taxon>Formicoidea</taxon>
        <taxon>Formicidae</taxon>
        <taxon>Dorylinae</taxon>
        <taxon>Ooceraea</taxon>
    </lineage>
</organism>
<dbReference type="InterPro" id="IPR005312">
    <property type="entry name" value="DUF1759"/>
</dbReference>
<accession>A0A026W538</accession>
<feature type="non-terminal residue" evidence="1">
    <location>
        <position position="1"/>
    </location>
</feature>
<dbReference type="OrthoDB" id="7552900at2759"/>
<reference evidence="1 2" key="1">
    <citation type="journal article" date="2014" name="Curr. Biol.">
        <title>The genome of the clonal raider ant Cerapachys biroi.</title>
        <authorList>
            <person name="Oxley P.R."/>
            <person name="Ji L."/>
            <person name="Fetter-Pruneda I."/>
            <person name="McKenzie S.K."/>
            <person name="Li C."/>
            <person name="Hu H."/>
            <person name="Zhang G."/>
            <person name="Kronauer D.J."/>
        </authorList>
    </citation>
    <scope>NUCLEOTIDE SEQUENCE [LARGE SCALE GENOMIC DNA]</scope>
</reference>
<proteinExistence type="predicted"/>
<keyword evidence="2" id="KW-1185">Reference proteome</keyword>
<gene>
    <name evidence="1" type="ORF">X777_11518</name>
</gene>
<evidence type="ECO:0008006" key="3">
    <source>
        <dbReference type="Google" id="ProtNLM"/>
    </source>
</evidence>
<evidence type="ECO:0000313" key="2">
    <source>
        <dbReference type="Proteomes" id="UP000053097"/>
    </source>
</evidence>